<dbReference type="EMBL" id="PUHZ01000026">
    <property type="protein sequence ID" value="PQO41411.1"/>
    <property type="molecule type" value="Genomic_DNA"/>
</dbReference>
<proteinExistence type="predicted"/>
<dbReference type="PANTHER" id="PTHR14136">
    <property type="entry name" value="BTB_POZ DOMAIN-CONTAINING PROTEIN KCTD9"/>
    <property type="match status" value="1"/>
</dbReference>
<organism evidence="1 4">
    <name type="scientific">Blastopirellula marina</name>
    <dbReference type="NCBI Taxonomy" id="124"/>
    <lineage>
        <taxon>Bacteria</taxon>
        <taxon>Pseudomonadati</taxon>
        <taxon>Planctomycetota</taxon>
        <taxon>Planctomycetia</taxon>
        <taxon>Pirellulales</taxon>
        <taxon>Pirellulaceae</taxon>
        <taxon>Blastopirellula</taxon>
    </lineage>
</organism>
<dbReference type="PANTHER" id="PTHR14136:SF17">
    <property type="entry name" value="BTB_POZ DOMAIN-CONTAINING PROTEIN KCTD9"/>
    <property type="match status" value="1"/>
</dbReference>
<dbReference type="InterPro" id="IPR001646">
    <property type="entry name" value="5peptide_repeat"/>
</dbReference>
<gene>
    <name evidence="2" type="ORF">C5Y93_30305</name>
    <name evidence="1" type="ORF">C5Y98_13740</name>
</gene>
<dbReference type="Proteomes" id="UP000239388">
    <property type="component" value="Unassembled WGS sequence"/>
</dbReference>
<dbReference type="Gene3D" id="2.160.20.80">
    <property type="entry name" value="E3 ubiquitin-protein ligase SopA"/>
    <property type="match status" value="2"/>
</dbReference>
<dbReference type="Proteomes" id="UP000237819">
    <property type="component" value="Unassembled WGS sequence"/>
</dbReference>
<evidence type="ECO:0000313" key="3">
    <source>
        <dbReference type="Proteomes" id="UP000237819"/>
    </source>
</evidence>
<name>A0A2S8FTN8_9BACT</name>
<dbReference type="Pfam" id="PF00805">
    <property type="entry name" value="Pentapeptide"/>
    <property type="match status" value="2"/>
</dbReference>
<evidence type="ECO:0000313" key="1">
    <source>
        <dbReference type="EMBL" id="PQO35420.1"/>
    </source>
</evidence>
<dbReference type="EMBL" id="PUIB01000015">
    <property type="protein sequence ID" value="PQO35420.1"/>
    <property type="molecule type" value="Genomic_DNA"/>
</dbReference>
<evidence type="ECO:0000313" key="4">
    <source>
        <dbReference type="Proteomes" id="UP000239388"/>
    </source>
</evidence>
<comment type="caution">
    <text evidence="1">The sequence shown here is derived from an EMBL/GenBank/DDBJ whole genome shotgun (WGS) entry which is preliminary data.</text>
</comment>
<reference evidence="3 4" key="1">
    <citation type="submission" date="2018-02" db="EMBL/GenBank/DDBJ databases">
        <title>Comparative genomes isolates from brazilian mangrove.</title>
        <authorList>
            <person name="Araujo J.E."/>
            <person name="Taketani R.G."/>
            <person name="Silva M.C.P."/>
            <person name="Loureco M.V."/>
            <person name="Andreote F.D."/>
        </authorList>
    </citation>
    <scope>NUCLEOTIDE SEQUENCE [LARGE SCALE GENOMIC DNA]</scope>
    <source>
        <strain evidence="1 4">NAP PRIS-MGV</strain>
        <strain evidence="2 3">Nap-Phe MGV</strain>
    </source>
</reference>
<sequence>MNKRELKRRWSLEDFRSEQSSAIEALRTPNTNLAGLDLRGIGLGNVEPFDFSAVTLGARRIVDCDFSSATVSSFLGKSEIENCLFREAELKKSNFNKARLHHVRFDQAKLESCFFNDAAFVDCSFRLVKVKDRQKLACPWLRAEFANCDFSGASIRRAEFRAARFVNCTFDDAEFSQCDLRGVKFVGGAPKQLIDCYLGGTLVDGEPIAAK</sequence>
<dbReference type="AlphaFoldDB" id="A0A2S8FTN8"/>
<dbReference type="InterPro" id="IPR051082">
    <property type="entry name" value="Pentapeptide-BTB/POZ_domain"/>
</dbReference>
<protein>
    <recommendedName>
        <fullName evidence="5">Pentapeptide repeat-containing protein</fullName>
    </recommendedName>
</protein>
<evidence type="ECO:0000313" key="2">
    <source>
        <dbReference type="EMBL" id="PQO41411.1"/>
    </source>
</evidence>
<accession>A0A2S8FTN8</accession>
<dbReference type="SUPFAM" id="SSF141571">
    <property type="entry name" value="Pentapeptide repeat-like"/>
    <property type="match status" value="1"/>
</dbReference>
<evidence type="ECO:0008006" key="5">
    <source>
        <dbReference type="Google" id="ProtNLM"/>
    </source>
</evidence>
<dbReference type="RefSeq" id="WP_105339235.1">
    <property type="nucleotide sequence ID" value="NZ_PUIB01000015.1"/>
</dbReference>
<dbReference type="OrthoDB" id="67652at2"/>